<dbReference type="InterPro" id="IPR054497">
    <property type="entry name" value="LPMO_AA14"/>
</dbReference>
<feature type="compositionally biased region" description="Low complexity" evidence="12">
    <location>
        <begin position="294"/>
        <end position="350"/>
    </location>
</feature>
<feature type="compositionally biased region" description="Polar residues" evidence="12">
    <location>
        <begin position="383"/>
        <end position="401"/>
    </location>
</feature>
<feature type="region of interest" description="Disordered" evidence="12">
    <location>
        <begin position="379"/>
        <end position="406"/>
    </location>
</feature>
<reference evidence="14" key="1">
    <citation type="submission" date="2022-10" db="EMBL/GenBank/DDBJ databases">
        <title>Culturing micro-colonial fungi from biological soil crusts in the Mojave desert and describing Neophaeococcomyces mojavensis, and introducing the new genera and species Taxawa tesnikishii.</title>
        <authorList>
            <person name="Kurbessoian T."/>
            <person name="Stajich J.E."/>
        </authorList>
    </citation>
    <scope>NUCLEOTIDE SEQUENCE</scope>
    <source>
        <strain evidence="14">TK_41</strain>
    </source>
</reference>
<comment type="subcellular location">
    <subcellularLocation>
        <location evidence="2">Secreted</location>
    </subcellularLocation>
</comment>
<evidence type="ECO:0000256" key="8">
    <source>
        <dbReference type="ARBA" id="ARBA00023033"/>
    </source>
</evidence>
<gene>
    <name evidence="14" type="ORF">H2200_002503</name>
</gene>
<dbReference type="GO" id="GO:0046872">
    <property type="term" value="F:metal ion binding"/>
    <property type="evidence" value="ECO:0007669"/>
    <property type="project" value="UniProtKB-KW"/>
</dbReference>
<name>A0AA38XJ15_9EURO</name>
<keyword evidence="5 13" id="KW-0732">Signal</keyword>
<evidence type="ECO:0000256" key="13">
    <source>
        <dbReference type="SAM" id="SignalP"/>
    </source>
</evidence>
<organism evidence="14 15">
    <name type="scientific">Cladophialophora chaetospira</name>
    <dbReference type="NCBI Taxonomy" id="386627"/>
    <lineage>
        <taxon>Eukaryota</taxon>
        <taxon>Fungi</taxon>
        <taxon>Dikarya</taxon>
        <taxon>Ascomycota</taxon>
        <taxon>Pezizomycotina</taxon>
        <taxon>Eurotiomycetes</taxon>
        <taxon>Chaetothyriomycetidae</taxon>
        <taxon>Chaetothyriales</taxon>
        <taxon>Herpotrichiellaceae</taxon>
        <taxon>Cladophialophora</taxon>
    </lineage>
</organism>
<dbReference type="GO" id="GO:0004497">
    <property type="term" value="F:monooxygenase activity"/>
    <property type="evidence" value="ECO:0007669"/>
    <property type="project" value="UniProtKB-KW"/>
</dbReference>
<keyword evidence="4" id="KW-0479">Metal-binding</keyword>
<evidence type="ECO:0000256" key="6">
    <source>
        <dbReference type="ARBA" id="ARBA00023002"/>
    </source>
</evidence>
<comment type="similarity">
    <text evidence="11">Belongs to the polysaccharide monooxygenase AA14 family.</text>
</comment>
<feature type="chain" id="PRO_5041365790" description="Proteophosphoglycan ppg4" evidence="13">
    <location>
        <begin position="19"/>
        <end position="437"/>
    </location>
</feature>
<dbReference type="Proteomes" id="UP001172673">
    <property type="component" value="Unassembled WGS sequence"/>
</dbReference>
<keyword evidence="7" id="KW-0186">Copper</keyword>
<evidence type="ECO:0000256" key="11">
    <source>
        <dbReference type="ARBA" id="ARBA00046340"/>
    </source>
</evidence>
<evidence type="ECO:0008006" key="16">
    <source>
        <dbReference type="Google" id="ProtNLM"/>
    </source>
</evidence>
<protein>
    <recommendedName>
        <fullName evidence="16">Proteophosphoglycan ppg4</fullName>
    </recommendedName>
</protein>
<dbReference type="EMBL" id="JAPDRK010000003">
    <property type="protein sequence ID" value="KAJ9614367.1"/>
    <property type="molecule type" value="Genomic_DNA"/>
</dbReference>
<evidence type="ECO:0000256" key="3">
    <source>
        <dbReference type="ARBA" id="ARBA00022525"/>
    </source>
</evidence>
<evidence type="ECO:0000256" key="7">
    <source>
        <dbReference type="ARBA" id="ARBA00023008"/>
    </source>
</evidence>
<evidence type="ECO:0000256" key="10">
    <source>
        <dbReference type="ARBA" id="ARBA00023180"/>
    </source>
</evidence>
<keyword evidence="8" id="KW-0503">Monooxygenase</keyword>
<keyword evidence="10" id="KW-0325">Glycoprotein</keyword>
<sequence>MASSFVLPALALAGLAQAHVAAFGPGMYCRNGPDPSNPNLNSNAPVNPLYNLTQDQWWFQHDRGCDKVPPPAGEFLNLPAGGSFDVQLANNQAFTNLSYGGSKVTEWPDGGQHPEDWTGWTGTGEGCIQDSGWIHTQNQTSAQGTAFAIAYESDLNAIMLEDLVVFTVLEHTPWKTAATYPVPAGLPACPEGGCHCVWLWLPRGCGQPNMYMQGFKCQVTGATSTTPLAKAQPPAMCDTDPSTCVQGAKQMIVWNQLTGNNVVTKGSQTPAYNLRNGFKPGAQDDIFQGPPSAPSGTSLSSSASPSMTSSDSISISVVPTAPTQVQVPPGTSSSSSTSASTTDPVSSLSTWPTTLSTVVRPESSHTSASLIIVVPTLPGEQLPPSSSADSTWSTPNATTASPDDGSAATITVTVTATPTHSGYHYKDCWFDGEEVDD</sequence>
<evidence type="ECO:0000256" key="5">
    <source>
        <dbReference type="ARBA" id="ARBA00022729"/>
    </source>
</evidence>
<feature type="region of interest" description="Disordered" evidence="12">
    <location>
        <begin position="273"/>
        <end position="350"/>
    </location>
</feature>
<keyword evidence="9" id="KW-1015">Disulfide bond</keyword>
<feature type="signal peptide" evidence="13">
    <location>
        <begin position="1"/>
        <end position="18"/>
    </location>
</feature>
<evidence type="ECO:0000256" key="4">
    <source>
        <dbReference type="ARBA" id="ARBA00022723"/>
    </source>
</evidence>
<comment type="caution">
    <text evidence="14">The sequence shown here is derived from an EMBL/GenBank/DDBJ whole genome shotgun (WGS) entry which is preliminary data.</text>
</comment>
<evidence type="ECO:0000256" key="9">
    <source>
        <dbReference type="ARBA" id="ARBA00023157"/>
    </source>
</evidence>
<dbReference type="AlphaFoldDB" id="A0AA38XJ15"/>
<evidence type="ECO:0000313" key="14">
    <source>
        <dbReference type="EMBL" id="KAJ9614367.1"/>
    </source>
</evidence>
<dbReference type="Pfam" id="PF22810">
    <property type="entry name" value="LPMO_AA14"/>
    <property type="match status" value="1"/>
</dbReference>
<evidence type="ECO:0000256" key="2">
    <source>
        <dbReference type="ARBA" id="ARBA00004613"/>
    </source>
</evidence>
<evidence type="ECO:0000256" key="12">
    <source>
        <dbReference type="SAM" id="MobiDB-lite"/>
    </source>
</evidence>
<accession>A0AA38XJ15</accession>
<proteinExistence type="inferred from homology"/>
<evidence type="ECO:0000256" key="1">
    <source>
        <dbReference type="ARBA" id="ARBA00001973"/>
    </source>
</evidence>
<evidence type="ECO:0000313" key="15">
    <source>
        <dbReference type="Proteomes" id="UP001172673"/>
    </source>
</evidence>
<keyword evidence="3" id="KW-0964">Secreted</keyword>
<dbReference type="GO" id="GO:0005576">
    <property type="term" value="C:extracellular region"/>
    <property type="evidence" value="ECO:0007669"/>
    <property type="project" value="UniProtKB-SubCell"/>
</dbReference>
<keyword evidence="15" id="KW-1185">Reference proteome</keyword>
<keyword evidence="6" id="KW-0560">Oxidoreductase</keyword>
<comment type="cofactor">
    <cofactor evidence="1">
        <name>Cu(2+)</name>
        <dbReference type="ChEBI" id="CHEBI:29036"/>
    </cofactor>
</comment>